<dbReference type="Proteomes" id="UP000664048">
    <property type="component" value="Unassembled WGS sequence"/>
</dbReference>
<evidence type="ECO:0000313" key="6">
    <source>
        <dbReference type="Proteomes" id="UP000664048"/>
    </source>
</evidence>
<dbReference type="EMBL" id="JAGEMX010000002">
    <property type="protein sequence ID" value="MBO1829466.1"/>
    <property type="molecule type" value="Genomic_DNA"/>
</dbReference>
<dbReference type="RefSeq" id="WP_157644937.1">
    <property type="nucleotide sequence ID" value="NZ_AP018357.1"/>
</dbReference>
<dbReference type="GO" id="GO:0120147">
    <property type="term" value="F:formylglycine-generating oxidase activity"/>
    <property type="evidence" value="ECO:0007669"/>
    <property type="project" value="TreeGrafter"/>
</dbReference>
<dbReference type="PANTHER" id="PTHR23150:SF19">
    <property type="entry name" value="FORMYLGLYCINE-GENERATING ENZYME"/>
    <property type="match status" value="1"/>
</dbReference>
<gene>
    <name evidence="2" type="ORF">BCCH1_21160</name>
    <name evidence="4" type="ORF">J4M89_08725</name>
    <name evidence="3" type="ORF">JIN94_08715</name>
    <name evidence="5" type="ORF">LXE91_29305</name>
</gene>
<dbReference type="EMBL" id="AP018357">
    <property type="protein sequence ID" value="BBA39693.1"/>
    <property type="molecule type" value="Genomic_DNA"/>
</dbReference>
<dbReference type="EMBL" id="JAENIB010000002">
    <property type="protein sequence ID" value="MBK1929961.1"/>
    <property type="molecule type" value="Genomic_DNA"/>
</dbReference>
<dbReference type="EMBL" id="CP090641">
    <property type="protein sequence ID" value="WFN20039.1"/>
    <property type="molecule type" value="Genomic_DNA"/>
</dbReference>
<dbReference type="SUPFAM" id="SSF56436">
    <property type="entry name" value="C-type lectin-like"/>
    <property type="match status" value="1"/>
</dbReference>
<protein>
    <submittedName>
        <fullName evidence="5">Formylglycine-generating enzyme family protein</fullName>
    </submittedName>
    <submittedName>
        <fullName evidence="3">SUMF1/EgtB/PvdO family nonheme iron enzyme</fullName>
    </submittedName>
</protein>
<evidence type="ECO:0000259" key="1">
    <source>
        <dbReference type="Pfam" id="PF03781"/>
    </source>
</evidence>
<reference evidence="4 6" key="4">
    <citation type="submission" date="2021-03" db="EMBL/GenBank/DDBJ databases">
        <title>Clinical course, treatment and visual outcome of an outbreak of Burkholderia contaminans endophthalmitis following cataract surgery.</title>
        <authorList>
            <person name="Lind C."/>
            <person name="Olsen K."/>
            <person name="Angelsen N.K."/>
            <person name="Krefting E.A."/>
            <person name="Fossen K."/>
            <person name="Gravningen K."/>
            <person name="Depoorter E."/>
            <person name="Vandamme P."/>
            <person name="Bertelsen G."/>
        </authorList>
    </citation>
    <scope>NUCLEOTIDE SEQUENCE [LARGE SCALE GENOMIC DNA]</scope>
    <source>
        <strain evidence="4 6">51242556</strain>
    </source>
</reference>
<dbReference type="InterPro" id="IPR016187">
    <property type="entry name" value="CTDL_fold"/>
</dbReference>
<keyword evidence="6" id="KW-1185">Reference proteome</keyword>
<evidence type="ECO:0000313" key="3">
    <source>
        <dbReference type="EMBL" id="MBK1929961.1"/>
    </source>
</evidence>
<dbReference type="Gene3D" id="3.90.1580.10">
    <property type="entry name" value="paralog of FGE (formylglycine-generating enzyme)"/>
    <property type="match status" value="1"/>
</dbReference>
<reference evidence="3" key="3">
    <citation type="submission" date="2021-01" db="EMBL/GenBank/DDBJ databases">
        <title>Outbreak of Burkholderia contaminns endophthalmitis traced to a clinical ventilation system.</title>
        <authorList>
            <person name="Lipuma J."/>
            <person name="Spilker T."/>
            <person name="Kratholm J."/>
        </authorList>
    </citation>
    <scope>NUCLEOTIDE SEQUENCE</scope>
    <source>
        <strain evidence="3">HI4954</strain>
    </source>
</reference>
<reference evidence="5 7" key="5">
    <citation type="submission" date="2021-12" db="EMBL/GenBank/DDBJ databases">
        <title>Genomic and phenotypic characterization of three Burkholderia contaminans isolates recovered from different sources.</title>
        <authorList>
            <person name="Lopez De Volder A."/>
            <person name="Fan Y."/>
            <person name="Nunvar J."/>
            <person name="Herrera T."/>
            <person name="Timp W."/>
            <person name="Degrossi J."/>
        </authorList>
    </citation>
    <scope>NUCLEOTIDE SEQUENCE [LARGE SCALE GENOMIC DNA]</scope>
    <source>
        <strain evidence="5 7">LMG 23361</strain>
    </source>
</reference>
<dbReference type="InterPro" id="IPR042095">
    <property type="entry name" value="SUMF_sf"/>
</dbReference>
<dbReference type="Pfam" id="PF03781">
    <property type="entry name" value="FGE-sulfatase"/>
    <property type="match status" value="1"/>
</dbReference>
<dbReference type="InterPro" id="IPR051043">
    <property type="entry name" value="Sulfatase_Mod_Factor_Kinase"/>
</dbReference>
<reference evidence="2" key="2">
    <citation type="journal article" date="2017" name="Genome Announc.">
        <title>High-Quality Draft Genome Sequence of Burkholderia contaminans CH-1, a Gram-Negative Bacterium That Metabolizes 2-Azahypoxanthine, a Plant Growth-Regulating Compound.</title>
        <authorList>
            <person name="Choi J.-H."/>
            <person name="Sugiura H."/>
            <person name="Moriuchi R."/>
            <person name="Kawagishi H."/>
            <person name="Dohra H."/>
        </authorList>
    </citation>
    <scope>NUCLEOTIDE SEQUENCE</scope>
    <source>
        <strain evidence="2">CH-1</strain>
    </source>
</reference>
<dbReference type="Proteomes" id="UP000611459">
    <property type="component" value="Unassembled WGS sequence"/>
</dbReference>
<dbReference type="GeneID" id="93189528"/>
<dbReference type="PANTHER" id="PTHR23150">
    <property type="entry name" value="SULFATASE MODIFYING FACTOR 1, 2"/>
    <property type="match status" value="1"/>
</dbReference>
<organism evidence="2">
    <name type="scientific">Burkholderia contaminans</name>
    <dbReference type="NCBI Taxonomy" id="488447"/>
    <lineage>
        <taxon>Bacteria</taxon>
        <taxon>Pseudomonadati</taxon>
        <taxon>Pseudomonadota</taxon>
        <taxon>Betaproteobacteria</taxon>
        <taxon>Burkholderiales</taxon>
        <taxon>Burkholderiaceae</taxon>
        <taxon>Burkholderia</taxon>
        <taxon>Burkholderia cepacia complex</taxon>
    </lineage>
</organism>
<proteinExistence type="predicted"/>
<dbReference type="AlphaFoldDB" id="A0A250L541"/>
<evidence type="ECO:0000313" key="5">
    <source>
        <dbReference type="EMBL" id="WFN20039.1"/>
    </source>
</evidence>
<evidence type="ECO:0000313" key="4">
    <source>
        <dbReference type="EMBL" id="MBO1829466.1"/>
    </source>
</evidence>
<name>A0A250L541_9BURK</name>
<accession>A0A250L541</accession>
<evidence type="ECO:0000313" key="2">
    <source>
        <dbReference type="EMBL" id="BBA39693.1"/>
    </source>
</evidence>
<reference evidence="2" key="1">
    <citation type="journal article" date="2016" name="Biosci. Biotechnol. Biochem.">
        <title>Bioconversion of AHX to AOH by resting cells of Burkholderia contaminans CH-1.</title>
        <authorList>
            <person name="Choi J.H."/>
            <person name="Kikuchi A."/>
            <person name="Pumkaeo P."/>
            <person name="Hirai H."/>
            <person name="Tokuyama S."/>
            <person name="Kawagishi H."/>
        </authorList>
    </citation>
    <scope>NUCLEOTIDE SEQUENCE</scope>
    <source>
        <strain evidence="2">CH-1</strain>
    </source>
</reference>
<feature type="domain" description="Sulfatase-modifying factor enzyme-like" evidence="1">
    <location>
        <begin position="80"/>
        <end position="295"/>
    </location>
</feature>
<dbReference type="InterPro" id="IPR005532">
    <property type="entry name" value="SUMF_dom"/>
</dbReference>
<sequence length="353" mass="39580">MKFPSFLLMVVAAALPVVVSGEEPAQPPKIPRISADPSAEAVLKLPRKVQPEALHEQLAGLKDGTMDERIGKLKAKVVGDLVFMQGGPFMMGDFGPLWSPGGTNYTIEKDNKPAHKVMLTSFSISRYKTTYAEYDVYLDATNQPHEERKVLPYRNAFVPAGMTWFQAKNYCQWLGKQAGVPFDLPTEAQWEYAARSRGQFFVFGTDNGNLDFGRNIDAYEELKLIRPLSDNADTRGNHRQVWNYPVGMFPPSPMGLYDLNTDGWEWTGDWYAEDYYKQSPEVDPLGPSAGVWKVARSTEIGEGPSGMVNMMRYPKDPNARLEFPSGRPRLMFDPVAYGVRCAVNLDHPVAKQN</sequence>
<dbReference type="Proteomes" id="UP001220209">
    <property type="component" value="Chromosome 2"/>
</dbReference>
<dbReference type="OrthoDB" id="9768004at2"/>
<evidence type="ECO:0000313" key="7">
    <source>
        <dbReference type="Proteomes" id="UP001220209"/>
    </source>
</evidence>